<dbReference type="EMBL" id="CP000822">
    <property type="protein sequence ID" value="ABV13489.1"/>
    <property type="molecule type" value="Genomic_DNA"/>
</dbReference>
<dbReference type="AlphaFoldDB" id="A8AJ26"/>
<reference evidence="6 7" key="1">
    <citation type="submission" date="2007-08" db="EMBL/GenBank/DDBJ databases">
        <authorList>
            <consortium name="The Citrobacter koseri Genome Sequencing Project"/>
            <person name="McClelland M."/>
            <person name="Sanderson E.K."/>
            <person name="Porwollik S."/>
            <person name="Spieth J."/>
            <person name="Clifton W.S."/>
            <person name="Latreille P."/>
            <person name="Courtney L."/>
            <person name="Wang C."/>
            <person name="Pepin K."/>
            <person name="Bhonagiri V."/>
            <person name="Nash W."/>
            <person name="Johnson M."/>
            <person name="Thiruvilangam P."/>
            <person name="Wilson R."/>
        </authorList>
    </citation>
    <scope>NUCLEOTIDE SEQUENCE [LARGE SCALE GENOMIC DNA]</scope>
    <source>
        <strain evidence="7">ATCC BAA-895 / CDC 4225-83 / SGSC4696</strain>
    </source>
</reference>
<keyword evidence="3" id="KW-0238">DNA-binding</keyword>
<dbReference type="KEGG" id="cko:CKO_02367"/>
<keyword evidence="4" id="KW-0804">Transcription</keyword>
<dbReference type="SUPFAM" id="SSF53850">
    <property type="entry name" value="Periplasmic binding protein-like II"/>
    <property type="match status" value="1"/>
</dbReference>
<dbReference type="PANTHER" id="PTHR30419">
    <property type="entry name" value="HTH-TYPE TRANSCRIPTIONAL REGULATOR YBHD"/>
    <property type="match status" value="1"/>
</dbReference>
<comment type="similarity">
    <text evidence="1">Belongs to the LysR transcriptional regulatory family.</text>
</comment>
<keyword evidence="7" id="KW-1185">Reference proteome</keyword>
<dbReference type="PRINTS" id="PR00039">
    <property type="entry name" value="HTHLYSR"/>
</dbReference>
<organism evidence="6 7">
    <name type="scientific">Citrobacter koseri (strain ATCC BAA-895 / CDC 4225-83 / SGSC4696)</name>
    <dbReference type="NCBI Taxonomy" id="290338"/>
    <lineage>
        <taxon>Bacteria</taxon>
        <taxon>Pseudomonadati</taxon>
        <taxon>Pseudomonadota</taxon>
        <taxon>Gammaproteobacteria</taxon>
        <taxon>Enterobacterales</taxon>
        <taxon>Enterobacteriaceae</taxon>
        <taxon>Citrobacter</taxon>
    </lineage>
</organism>
<gene>
    <name evidence="6" type="ordered locus">CKO_02367</name>
</gene>
<accession>A8AJ26</accession>
<evidence type="ECO:0000256" key="3">
    <source>
        <dbReference type="ARBA" id="ARBA00023125"/>
    </source>
</evidence>
<evidence type="ECO:0000259" key="5">
    <source>
        <dbReference type="PROSITE" id="PS50931"/>
    </source>
</evidence>
<dbReference type="GO" id="GO:0005829">
    <property type="term" value="C:cytosol"/>
    <property type="evidence" value="ECO:0007669"/>
    <property type="project" value="TreeGrafter"/>
</dbReference>
<evidence type="ECO:0000313" key="7">
    <source>
        <dbReference type="Proteomes" id="UP000008148"/>
    </source>
</evidence>
<dbReference type="InterPro" id="IPR036388">
    <property type="entry name" value="WH-like_DNA-bd_sf"/>
</dbReference>
<dbReference type="InterPro" id="IPR036390">
    <property type="entry name" value="WH_DNA-bd_sf"/>
</dbReference>
<protein>
    <recommendedName>
        <fullName evidence="5">HTH lysR-type domain-containing protein</fullName>
    </recommendedName>
</protein>
<evidence type="ECO:0000256" key="2">
    <source>
        <dbReference type="ARBA" id="ARBA00023015"/>
    </source>
</evidence>
<dbReference type="GO" id="GO:0003677">
    <property type="term" value="F:DNA binding"/>
    <property type="evidence" value="ECO:0007669"/>
    <property type="project" value="UniProtKB-KW"/>
</dbReference>
<dbReference type="Gene3D" id="1.10.10.10">
    <property type="entry name" value="Winged helix-like DNA-binding domain superfamily/Winged helix DNA-binding domain"/>
    <property type="match status" value="1"/>
</dbReference>
<evidence type="ECO:0000256" key="4">
    <source>
        <dbReference type="ARBA" id="ARBA00023163"/>
    </source>
</evidence>
<dbReference type="SUPFAM" id="SSF46785">
    <property type="entry name" value="Winged helix' DNA-binding domain"/>
    <property type="match status" value="1"/>
</dbReference>
<dbReference type="GO" id="GO:0003700">
    <property type="term" value="F:DNA-binding transcription factor activity"/>
    <property type="evidence" value="ECO:0007669"/>
    <property type="project" value="InterPro"/>
</dbReference>
<dbReference type="STRING" id="290338.CKO_02367"/>
<name>A8AJ26_CITK8</name>
<feature type="domain" description="HTH lysR-type" evidence="5">
    <location>
        <begin position="58"/>
        <end position="115"/>
    </location>
</feature>
<sequence>MRTWLHAQNREANDFKFMIDNLFALIKTDNLHINYVFLSWGSKSGNPWILFSGVMMKHELSSMKAFVTLAEAGSFNKAAKLLNITQPALTRRIKKMEDDLHTLLFERTTRKVELTKAGRMLLPEARELIRKLDEALFNVREMNAYHHGTITLSCIPTAVFYFLPLAIGKFNELYPNIKIRILEKGTNNCMESVLGNEADFGINMNSITNSAIDFTPLVNEPFVLACRRNHPLASKQLVEWQELVGYKLIGVRSSSGNRLLIEHNLADKPWKLDWFYEVRHLSTSLGLVEAGLGISALPGLAMPQTVHPTLIGIPLIEPVIRRTLGIIRRKDAILSPPAERFFSLLLNVWADDKDTLWTPFAEPQRQQ</sequence>
<dbReference type="PROSITE" id="PS50931">
    <property type="entry name" value="HTH_LYSR"/>
    <property type="match status" value="1"/>
</dbReference>
<evidence type="ECO:0000313" key="6">
    <source>
        <dbReference type="EMBL" id="ABV13489.1"/>
    </source>
</evidence>
<dbReference type="InterPro" id="IPR050950">
    <property type="entry name" value="HTH-type_LysR_regulators"/>
</dbReference>
<evidence type="ECO:0000256" key="1">
    <source>
        <dbReference type="ARBA" id="ARBA00009437"/>
    </source>
</evidence>
<dbReference type="Gene3D" id="3.40.190.290">
    <property type="match status" value="1"/>
</dbReference>
<proteinExistence type="inferred from homology"/>
<keyword evidence="2" id="KW-0805">Transcription regulation</keyword>
<dbReference type="CDD" id="cd08440">
    <property type="entry name" value="PBP2_LTTR_like_4"/>
    <property type="match status" value="1"/>
</dbReference>
<dbReference type="HOGENOM" id="CLU_039613_6_0_6"/>
<dbReference type="PANTHER" id="PTHR30419:SF30">
    <property type="entry name" value="LYSR FAMILY TRANSCRIPTIONAL REGULATOR"/>
    <property type="match status" value="1"/>
</dbReference>
<dbReference type="FunFam" id="1.10.10.10:FF:000001">
    <property type="entry name" value="LysR family transcriptional regulator"/>
    <property type="match status" value="1"/>
</dbReference>
<dbReference type="Pfam" id="PF00126">
    <property type="entry name" value="HTH_1"/>
    <property type="match status" value="1"/>
</dbReference>
<dbReference type="InterPro" id="IPR005119">
    <property type="entry name" value="LysR_subst-bd"/>
</dbReference>
<dbReference type="Proteomes" id="UP000008148">
    <property type="component" value="Chromosome"/>
</dbReference>
<dbReference type="Pfam" id="PF03466">
    <property type="entry name" value="LysR_substrate"/>
    <property type="match status" value="1"/>
</dbReference>
<dbReference type="InterPro" id="IPR000847">
    <property type="entry name" value="LysR_HTH_N"/>
</dbReference>